<dbReference type="EMBL" id="NEVQ01000008">
    <property type="protein sequence ID" value="OZI59301.1"/>
    <property type="molecule type" value="Genomic_DNA"/>
</dbReference>
<evidence type="ECO:0000313" key="4">
    <source>
        <dbReference type="Proteomes" id="UP000216885"/>
    </source>
</evidence>
<comment type="caution">
    <text evidence="3">The sequence shown here is derived from an EMBL/GenBank/DDBJ whole genome shotgun (WGS) entry which is preliminary data.</text>
</comment>
<dbReference type="NCBIfam" id="NF033542">
    <property type="entry name" value="transpos_IS110"/>
    <property type="match status" value="1"/>
</dbReference>
<protein>
    <submittedName>
        <fullName evidence="3">IS110 family transposase</fullName>
    </submittedName>
</protein>
<sequence length="242" mass="26730">MEITTVAIDLAKSVFQIHGADKRGKPLVRKQLKRDQMASYFANLPPCVIGMEACGSAHYWARKLQSMGHTVRIIAPQFVKPFVKGNKNDRADAEAICEAVSRPTMRFVPIKTVDQQALLSLHRARQSFVQARTAQANQIRGLLAEFGVIVPVGIVHVTKQVPALMELAGDDVPLMLRGLIDRLLDHLKVLDTHVQQLEGQIKTWHRDHVISRRLEEVPGIGPITASALSASIGDAKAFKNGR</sequence>
<evidence type="ECO:0000259" key="2">
    <source>
        <dbReference type="Pfam" id="PF02371"/>
    </source>
</evidence>
<proteinExistence type="predicted"/>
<keyword evidence="4" id="KW-1185">Reference proteome</keyword>
<dbReference type="GO" id="GO:0006313">
    <property type="term" value="P:DNA transposition"/>
    <property type="evidence" value="ECO:0007669"/>
    <property type="project" value="InterPro"/>
</dbReference>
<dbReference type="Proteomes" id="UP000216885">
    <property type="component" value="Unassembled WGS sequence"/>
</dbReference>
<feature type="domain" description="Transposase IS110-like N-terminal" evidence="1">
    <location>
        <begin position="6"/>
        <end position="145"/>
    </location>
</feature>
<organism evidence="3 4">
    <name type="scientific">Bordetella genomosp. 4</name>
    <dbReference type="NCBI Taxonomy" id="463044"/>
    <lineage>
        <taxon>Bacteria</taxon>
        <taxon>Pseudomonadati</taxon>
        <taxon>Pseudomonadota</taxon>
        <taxon>Betaproteobacteria</taxon>
        <taxon>Burkholderiales</taxon>
        <taxon>Alcaligenaceae</taxon>
        <taxon>Bordetella</taxon>
    </lineage>
</organism>
<feature type="non-terminal residue" evidence="3">
    <location>
        <position position="242"/>
    </location>
</feature>
<dbReference type="InterPro" id="IPR003346">
    <property type="entry name" value="Transposase_20"/>
</dbReference>
<dbReference type="Pfam" id="PF02371">
    <property type="entry name" value="Transposase_20"/>
    <property type="match status" value="1"/>
</dbReference>
<reference evidence="3 4" key="1">
    <citation type="submission" date="2017-05" db="EMBL/GenBank/DDBJ databases">
        <title>Complete and WGS of Bordetella genogroups.</title>
        <authorList>
            <person name="Spilker T."/>
            <person name="LiPuma J."/>
        </authorList>
    </citation>
    <scope>NUCLEOTIDE SEQUENCE [LARGE SCALE GENOMIC DNA]</scope>
    <source>
        <strain evidence="3 4">AU9919</strain>
    </source>
</reference>
<gene>
    <name evidence="3" type="ORF">CAL20_06725</name>
</gene>
<dbReference type="RefSeq" id="WP_094837481.1">
    <property type="nucleotide sequence ID" value="NZ_NEVQ01000008.1"/>
</dbReference>
<evidence type="ECO:0000313" key="3">
    <source>
        <dbReference type="EMBL" id="OZI59301.1"/>
    </source>
</evidence>
<dbReference type="InterPro" id="IPR047650">
    <property type="entry name" value="Transpos_IS110"/>
</dbReference>
<accession>A0A261UCH5</accession>
<dbReference type="GO" id="GO:0004803">
    <property type="term" value="F:transposase activity"/>
    <property type="evidence" value="ECO:0007669"/>
    <property type="project" value="InterPro"/>
</dbReference>
<dbReference type="PANTHER" id="PTHR33055:SF3">
    <property type="entry name" value="PUTATIVE TRANSPOSASE FOR IS117-RELATED"/>
    <property type="match status" value="1"/>
</dbReference>
<evidence type="ECO:0000259" key="1">
    <source>
        <dbReference type="Pfam" id="PF01548"/>
    </source>
</evidence>
<dbReference type="GO" id="GO:0003677">
    <property type="term" value="F:DNA binding"/>
    <property type="evidence" value="ECO:0007669"/>
    <property type="project" value="InterPro"/>
</dbReference>
<feature type="domain" description="Transposase IS116/IS110/IS902 C-terminal" evidence="2">
    <location>
        <begin position="212"/>
        <end position="241"/>
    </location>
</feature>
<dbReference type="InterPro" id="IPR002525">
    <property type="entry name" value="Transp_IS110-like_N"/>
</dbReference>
<dbReference type="PANTHER" id="PTHR33055">
    <property type="entry name" value="TRANSPOSASE FOR INSERTION SEQUENCE ELEMENT IS1111A"/>
    <property type="match status" value="1"/>
</dbReference>
<dbReference type="AlphaFoldDB" id="A0A261UCH5"/>
<name>A0A261UCH5_9BORD</name>
<dbReference type="Pfam" id="PF01548">
    <property type="entry name" value="DEDD_Tnp_IS110"/>
    <property type="match status" value="1"/>
</dbReference>